<dbReference type="Proteomes" id="UP000316921">
    <property type="component" value="Chromosome"/>
</dbReference>
<dbReference type="AlphaFoldDB" id="A0A518BMY2"/>
<dbReference type="EMBL" id="CP036287">
    <property type="protein sequence ID" value="QDU68334.1"/>
    <property type="molecule type" value="Genomic_DNA"/>
</dbReference>
<dbReference type="SUPFAM" id="SSF159888">
    <property type="entry name" value="YdhG-like"/>
    <property type="match status" value="1"/>
</dbReference>
<keyword evidence="4" id="KW-1185">Reference proteome</keyword>
<feature type="region of interest" description="Disordered" evidence="1">
    <location>
        <begin position="152"/>
        <end position="228"/>
    </location>
</feature>
<sequence>MADRPSSVKQYLAALPADRRAAMEAVRATIKANLDPKFEEGIQYGMVGYYLPHSVFPAGYHCDPTQPLPFASIASQKNHLAIYLFCIYTAPGEAERFAKEWKATGKRLDMGKSCVRFKKLEDVPLEVLGRAIKRATAAKFLKSYLAGLAGTPAGRSRSTGKATTKVRGKATEEAATKAVSSSVGKATKKSAKKTTKKAAKKATKKVATTAASKTTKKASTRATKKSTK</sequence>
<organism evidence="3 4">
    <name type="scientific">Engelhardtia mirabilis</name>
    <dbReference type="NCBI Taxonomy" id="2528011"/>
    <lineage>
        <taxon>Bacteria</taxon>
        <taxon>Pseudomonadati</taxon>
        <taxon>Planctomycetota</taxon>
        <taxon>Planctomycetia</taxon>
        <taxon>Planctomycetia incertae sedis</taxon>
        <taxon>Engelhardtia</taxon>
    </lineage>
</organism>
<dbReference type="Gene3D" id="3.90.1150.200">
    <property type="match status" value="1"/>
</dbReference>
<evidence type="ECO:0000313" key="3">
    <source>
        <dbReference type="EMBL" id="QDU68334.1"/>
    </source>
</evidence>
<accession>A0A518BMY2</accession>
<dbReference type="KEGG" id="pbap:Pla133_34300"/>
<dbReference type="InterPro" id="IPR014922">
    <property type="entry name" value="YdhG-like"/>
</dbReference>
<feature type="compositionally biased region" description="Basic residues" evidence="1">
    <location>
        <begin position="214"/>
        <end position="228"/>
    </location>
</feature>
<evidence type="ECO:0000256" key="1">
    <source>
        <dbReference type="SAM" id="MobiDB-lite"/>
    </source>
</evidence>
<name>A0A518BMY2_9BACT</name>
<evidence type="ECO:0000259" key="2">
    <source>
        <dbReference type="Pfam" id="PF08818"/>
    </source>
</evidence>
<gene>
    <name evidence="3" type="ORF">Pla133_34300</name>
</gene>
<evidence type="ECO:0000313" key="4">
    <source>
        <dbReference type="Proteomes" id="UP000316921"/>
    </source>
</evidence>
<reference evidence="3 4" key="1">
    <citation type="submission" date="2019-02" db="EMBL/GenBank/DDBJ databases">
        <title>Deep-cultivation of Planctomycetes and their phenomic and genomic characterization uncovers novel biology.</title>
        <authorList>
            <person name="Wiegand S."/>
            <person name="Jogler M."/>
            <person name="Boedeker C."/>
            <person name="Pinto D."/>
            <person name="Vollmers J."/>
            <person name="Rivas-Marin E."/>
            <person name="Kohn T."/>
            <person name="Peeters S.H."/>
            <person name="Heuer A."/>
            <person name="Rast P."/>
            <person name="Oberbeckmann S."/>
            <person name="Bunk B."/>
            <person name="Jeske O."/>
            <person name="Meyerdierks A."/>
            <person name="Storesund J.E."/>
            <person name="Kallscheuer N."/>
            <person name="Luecker S."/>
            <person name="Lage O.M."/>
            <person name="Pohl T."/>
            <person name="Merkel B.J."/>
            <person name="Hornburger P."/>
            <person name="Mueller R.-W."/>
            <person name="Bruemmer F."/>
            <person name="Labrenz M."/>
            <person name="Spormann A.M."/>
            <person name="Op den Camp H."/>
            <person name="Overmann J."/>
            <person name="Amann R."/>
            <person name="Jetten M.S.M."/>
            <person name="Mascher T."/>
            <person name="Medema M.H."/>
            <person name="Devos D.P."/>
            <person name="Kaster A.-K."/>
            <person name="Ovreas L."/>
            <person name="Rohde M."/>
            <person name="Galperin M.Y."/>
            <person name="Jogler C."/>
        </authorList>
    </citation>
    <scope>NUCLEOTIDE SEQUENCE [LARGE SCALE GENOMIC DNA]</scope>
    <source>
        <strain evidence="3 4">Pla133</strain>
    </source>
</reference>
<dbReference type="Pfam" id="PF08818">
    <property type="entry name" value="DUF1801"/>
    <property type="match status" value="1"/>
</dbReference>
<feature type="compositionally biased region" description="Basic residues" evidence="1">
    <location>
        <begin position="186"/>
        <end position="204"/>
    </location>
</feature>
<dbReference type="RefSeq" id="WP_145067258.1">
    <property type="nucleotide sequence ID" value="NZ_CP036287.1"/>
</dbReference>
<protein>
    <recommendedName>
        <fullName evidence="2">YdhG-like domain-containing protein</fullName>
    </recommendedName>
</protein>
<feature type="domain" description="YdhG-like" evidence="2">
    <location>
        <begin position="19"/>
        <end position="135"/>
    </location>
</feature>
<proteinExistence type="predicted"/>